<feature type="transmembrane region" description="Helical" evidence="1">
    <location>
        <begin position="304"/>
        <end position="320"/>
    </location>
</feature>
<feature type="transmembrane region" description="Helical" evidence="1">
    <location>
        <begin position="159"/>
        <end position="190"/>
    </location>
</feature>
<dbReference type="Proteomes" id="UP001284654">
    <property type="component" value="Unassembled WGS sequence"/>
</dbReference>
<organism evidence="2 3">
    <name type="scientific">Acinetobacter indicus</name>
    <dbReference type="NCBI Taxonomy" id="756892"/>
    <lineage>
        <taxon>Bacteria</taxon>
        <taxon>Pseudomonadati</taxon>
        <taxon>Pseudomonadota</taxon>
        <taxon>Gammaproteobacteria</taxon>
        <taxon>Moraxellales</taxon>
        <taxon>Moraxellaceae</taxon>
        <taxon>Acinetobacter</taxon>
    </lineage>
</organism>
<proteinExistence type="predicted"/>
<reference evidence="2" key="1">
    <citation type="submission" date="2023-10" db="EMBL/GenBank/DDBJ databases">
        <authorList>
            <person name="Sykes E.M.E."/>
            <person name="Khan I.U.H."/>
            <person name="Kumar A."/>
        </authorList>
    </citation>
    <scope>NUCLEOTIDE SEQUENCE</scope>
    <source>
        <strain evidence="2">IK5</strain>
    </source>
</reference>
<dbReference type="EMBL" id="JAWJYY010000001">
    <property type="protein sequence ID" value="MDV4316789.1"/>
    <property type="molecule type" value="Genomic_DNA"/>
</dbReference>
<protein>
    <recommendedName>
        <fullName evidence="4">Glycosyltransferase RgtA/B/C/D-like domain-containing protein</fullName>
    </recommendedName>
</protein>
<feature type="transmembrane region" description="Helical" evidence="1">
    <location>
        <begin position="252"/>
        <end position="269"/>
    </location>
</feature>
<dbReference type="AlphaFoldDB" id="A0AAW8Z1L7"/>
<name>A0AAW8Z1L7_9GAMM</name>
<keyword evidence="1" id="KW-0812">Transmembrane</keyword>
<evidence type="ECO:0000313" key="3">
    <source>
        <dbReference type="Proteomes" id="UP001284654"/>
    </source>
</evidence>
<accession>A0AAW8Z1L7</accession>
<evidence type="ECO:0008006" key="4">
    <source>
        <dbReference type="Google" id="ProtNLM"/>
    </source>
</evidence>
<dbReference type="RefSeq" id="WP_317306588.1">
    <property type="nucleotide sequence ID" value="NZ_JAWJYY010000001.1"/>
</dbReference>
<feature type="transmembrane region" description="Helical" evidence="1">
    <location>
        <begin position="81"/>
        <end position="103"/>
    </location>
</feature>
<sequence length="491" mass="58181">MDIKFERWAYYIILISIISTIIFGTTYLPMTDLPQHAGQVVALDDLLKGQSSWAHLIEFNIFTPYLIGYALWLSVYQFVDIVTASKIIIAFTFFLYVFSFYKLRKYYQAEKITDWVVLPSFFGFAYYYGFVTFLIGIPVGILFFLQMKKWFDQGGNANFLLSCLLGVVLFFSHILSFLFFVLLSFVVLVYQHRVQSYRFFIPFFIFGLFVVAYLLKGDSLGSQYDYGGNRWTPFLDKLKELFINTWTLHSNVSYVYIILSFLLLVFPFLSGFKFSKNVERYIPVSVFLVCWFCLPLLFNNIYFIYNRYTLLFFGFYYLIFEKSNKSYTRLNFLPLIYCFILILLCKVVLNIYNFNKESKDFLEFINELPERKSVASLMFEKSPILTESAYTFVQFPLWYQAQKHGWVDYNFAWASPQLIRFKPDQTPEMGPGTEWAHEAFLQVKNCEHYDLVIARIRDLDYLQAFMNSANCGHNYKMLLQHSYWVAYQRIS</sequence>
<gene>
    <name evidence="2" type="ORF">MSG88_13735</name>
</gene>
<feature type="transmembrane region" description="Helical" evidence="1">
    <location>
        <begin position="332"/>
        <end position="352"/>
    </location>
</feature>
<keyword evidence="1" id="KW-1133">Transmembrane helix</keyword>
<evidence type="ECO:0000313" key="2">
    <source>
        <dbReference type="EMBL" id="MDV4316789.1"/>
    </source>
</evidence>
<feature type="transmembrane region" description="Helical" evidence="1">
    <location>
        <begin position="124"/>
        <end position="147"/>
    </location>
</feature>
<evidence type="ECO:0000256" key="1">
    <source>
        <dbReference type="SAM" id="Phobius"/>
    </source>
</evidence>
<feature type="transmembrane region" description="Helical" evidence="1">
    <location>
        <begin position="9"/>
        <end position="28"/>
    </location>
</feature>
<feature type="transmembrane region" description="Helical" evidence="1">
    <location>
        <begin position="197"/>
        <end position="215"/>
    </location>
</feature>
<comment type="caution">
    <text evidence="2">The sequence shown here is derived from an EMBL/GenBank/DDBJ whole genome shotgun (WGS) entry which is preliminary data.</text>
</comment>
<feature type="transmembrane region" description="Helical" evidence="1">
    <location>
        <begin position="281"/>
        <end position="298"/>
    </location>
</feature>
<keyword evidence="1" id="KW-0472">Membrane</keyword>